<organism evidence="3 4">
    <name type="scientific">Spirilliplanes yamanashiensis</name>
    <dbReference type="NCBI Taxonomy" id="42233"/>
    <lineage>
        <taxon>Bacteria</taxon>
        <taxon>Bacillati</taxon>
        <taxon>Actinomycetota</taxon>
        <taxon>Actinomycetes</taxon>
        <taxon>Micromonosporales</taxon>
        <taxon>Micromonosporaceae</taxon>
        <taxon>Spirilliplanes</taxon>
    </lineage>
</organism>
<dbReference type="AlphaFoldDB" id="A0A8J4DKQ8"/>
<feature type="transmembrane region" description="Helical" evidence="2">
    <location>
        <begin position="195"/>
        <end position="213"/>
    </location>
</feature>
<keyword evidence="2" id="KW-0812">Transmembrane</keyword>
<feature type="compositionally biased region" description="Polar residues" evidence="1">
    <location>
        <begin position="1"/>
        <end position="10"/>
    </location>
</feature>
<feature type="compositionally biased region" description="Low complexity" evidence="1">
    <location>
        <begin position="310"/>
        <end position="322"/>
    </location>
</feature>
<reference evidence="3" key="1">
    <citation type="submission" date="2021-01" db="EMBL/GenBank/DDBJ databases">
        <title>Whole genome shotgun sequence of Spirilliplanes yamanashiensis NBRC 15828.</title>
        <authorList>
            <person name="Komaki H."/>
            <person name="Tamura T."/>
        </authorList>
    </citation>
    <scope>NUCLEOTIDE SEQUENCE</scope>
    <source>
        <strain evidence="3">NBRC 15828</strain>
    </source>
</reference>
<evidence type="ECO:0000313" key="3">
    <source>
        <dbReference type="EMBL" id="GIJ04514.1"/>
    </source>
</evidence>
<feature type="compositionally biased region" description="Basic and acidic residues" evidence="1">
    <location>
        <begin position="578"/>
        <end position="592"/>
    </location>
</feature>
<dbReference type="Proteomes" id="UP000652013">
    <property type="component" value="Unassembled WGS sequence"/>
</dbReference>
<feature type="transmembrane region" description="Helical" evidence="2">
    <location>
        <begin position="85"/>
        <end position="106"/>
    </location>
</feature>
<feature type="compositionally biased region" description="Basic and acidic residues" evidence="1">
    <location>
        <begin position="393"/>
        <end position="480"/>
    </location>
</feature>
<feature type="compositionally biased region" description="Basic and acidic residues" evidence="1">
    <location>
        <begin position="640"/>
        <end position="656"/>
    </location>
</feature>
<protein>
    <submittedName>
        <fullName evidence="3">Uncharacterized protein</fullName>
    </submittedName>
</protein>
<feature type="region of interest" description="Disordered" evidence="1">
    <location>
        <begin position="1"/>
        <end position="41"/>
    </location>
</feature>
<keyword evidence="4" id="KW-1185">Reference proteome</keyword>
<feature type="compositionally biased region" description="Basic and acidic residues" evidence="1">
    <location>
        <begin position="346"/>
        <end position="370"/>
    </location>
</feature>
<feature type="compositionally biased region" description="Basic and acidic residues" evidence="1">
    <location>
        <begin position="323"/>
        <end position="337"/>
    </location>
</feature>
<dbReference type="EMBL" id="BOOY01000028">
    <property type="protein sequence ID" value="GIJ04514.1"/>
    <property type="molecule type" value="Genomic_DNA"/>
</dbReference>
<evidence type="ECO:0000313" key="4">
    <source>
        <dbReference type="Proteomes" id="UP000652013"/>
    </source>
</evidence>
<evidence type="ECO:0000256" key="1">
    <source>
        <dbReference type="SAM" id="MobiDB-lite"/>
    </source>
</evidence>
<sequence length="682" mass="75918">MPVSAATAQGATVRENEESMARTKQNQRSASREIVPVGATGGRTPPSKLTVALLVTSVVSAIWAAAMLTPAGRVAYAYVFVYAEFYFGVLALVFLSITVMAGVLATDRMILSVRQRVLLQSAHRTTGVISVASLVVHIVTKLAIGHITLLDAIIPFTAVNNGLFIGMGTVGAWLLFSTLWTGIVRARFIGKGKPWMWRAMHSMAYLAWPIALVHGLSAGRAAKTWVVVSYIACIALVLVTLIVRLSVAINRKKDFSSTSTGSLKPVGKLVPTATPSARRPARRDRDADVNPLADRLVSDRRNAPARDPWAASAPRAELAAARPEPRSEARSEARSETRPALPEPRGAADDAYRPAGRRPIDEPRGRRAAADDYADGYADDDPADYAAPRRAARRDARDDRDVRDPRDDRDARDDARYEPAARYDDEPARPRGRRRAAEDDVRPRRDDRPTQEWRAEDDRDERDWSRADRGGDRDAREYAPRRQGPRRYADDDEPVRPRGRRAAEPRYPERYDADARTDSWSEAPRPRRAIEDGGARSRWRGEEDEVPAPRGGRRRAEDDDERARPRARRAAIGAGEDDGPRSRWRADGRDPYEVPQPRASRYADDEPGGRPAWDAGADPNYLPPDDTPTLIDMASRRARRSADRDADRDAGRDLGRRAGRRSRRSADDADDMYWRQLRGEAQ</sequence>
<keyword evidence="2" id="KW-0472">Membrane</keyword>
<feature type="transmembrane region" description="Helical" evidence="2">
    <location>
        <begin position="127"/>
        <end position="150"/>
    </location>
</feature>
<accession>A0A8J4DKQ8</accession>
<evidence type="ECO:0000256" key="2">
    <source>
        <dbReference type="SAM" id="Phobius"/>
    </source>
</evidence>
<comment type="caution">
    <text evidence="3">The sequence shown here is derived from an EMBL/GenBank/DDBJ whole genome shotgun (WGS) entry which is preliminary data.</text>
</comment>
<proteinExistence type="predicted"/>
<feature type="transmembrane region" description="Helical" evidence="2">
    <location>
        <begin position="51"/>
        <end position="79"/>
    </location>
</feature>
<feature type="compositionally biased region" description="Acidic residues" evidence="1">
    <location>
        <begin position="372"/>
        <end position="383"/>
    </location>
</feature>
<feature type="transmembrane region" description="Helical" evidence="2">
    <location>
        <begin position="162"/>
        <end position="183"/>
    </location>
</feature>
<feature type="region of interest" description="Disordered" evidence="1">
    <location>
        <begin position="255"/>
        <end position="682"/>
    </location>
</feature>
<feature type="compositionally biased region" description="Basic and acidic residues" evidence="1">
    <location>
        <begin position="501"/>
        <end position="541"/>
    </location>
</feature>
<feature type="transmembrane region" description="Helical" evidence="2">
    <location>
        <begin position="225"/>
        <end position="247"/>
    </location>
</feature>
<feature type="compositionally biased region" description="Basic and acidic residues" evidence="1">
    <location>
        <begin position="554"/>
        <end position="564"/>
    </location>
</feature>
<gene>
    <name evidence="3" type="ORF">Sya03_38660</name>
</gene>
<name>A0A8J4DKQ8_9ACTN</name>
<keyword evidence="2" id="KW-1133">Transmembrane helix</keyword>